<dbReference type="EMBL" id="WTPX01000006">
    <property type="protein sequence ID" value="NNJ24285.1"/>
    <property type="molecule type" value="Genomic_DNA"/>
</dbReference>
<dbReference type="Pfam" id="PF07635">
    <property type="entry name" value="PSCyt1"/>
    <property type="match status" value="1"/>
</dbReference>
<dbReference type="Pfam" id="PF07624">
    <property type="entry name" value="PSD2"/>
    <property type="match status" value="1"/>
</dbReference>
<dbReference type="InterPro" id="IPR013042">
    <property type="entry name" value="DUF1592"/>
</dbReference>
<name>A0ABX1V8B2_9PLAN</name>
<evidence type="ECO:0000259" key="6">
    <source>
        <dbReference type="Pfam" id="PF07637"/>
    </source>
</evidence>
<dbReference type="InterPro" id="IPR011478">
    <property type="entry name" value="DUF1585"/>
</dbReference>
<dbReference type="InterPro" id="IPR013039">
    <property type="entry name" value="DUF1588"/>
</dbReference>
<comment type="caution">
    <text evidence="7">The sequence shown here is derived from an EMBL/GenBank/DDBJ whole genome shotgun (WGS) entry which is preliminary data.</text>
</comment>
<protein>
    <recommendedName>
        <fullName evidence="9">DUF1592 domain-containing protein</fullName>
    </recommendedName>
</protein>
<dbReference type="Pfam" id="PF07627">
    <property type="entry name" value="PSCyt3"/>
    <property type="match status" value="1"/>
</dbReference>
<dbReference type="Pfam" id="PF07631">
    <property type="entry name" value="PSD4"/>
    <property type="match status" value="1"/>
</dbReference>
<dbReference type="Pfam" id="PF07626">
    <property type="entry name" value="PSD3"/>
    <property type="match status" value="1"/>
</dbReference>
<gene>
    <name evidence="7" type="ORF">LzC2_03390</name>
</gene>
<evidence type="ECO:0008006" key="9">
    <source>
        <dbReference type="Google" id="ProtNLM"/>
    </source>
</evidence>
<dbReference type="Pfam" id="PF07637">
    <property type="entry name" value="PSD5"/>
    <property type="match status" value="1"/>
</dbReference>
<keyword evidence="8" id="KW-1185">Reference proteome</keyword>
<evidence type="ECO:0000259" key="4">
    <source>
        <dbReference type="Pfam" id="PF07631"/>
    </source>
</evidence>
<evidence type="ECO:0000259" key="1">
    <source>
        <dbReference type="Pfam" id="PF07624"/>
    </source>
</evidence>
<feature type="domain" description="DUF1588" evidence="3">
    <location>
        <begin position="935"/>
        <end position="1032"/>
    </location>
</feature>
<evidence type="ECO:0000313" key="7">
    <source>
        <dbReference type="EMBL" id="NNJ24285.1"/>
    </source>
</evidence>
<organism evidence="7 8">
    <name type="scientific">Alienimonas chondri</name>
    <dbReference type="NCBI Taxonomy" id="2681879"/>
    <lineage>
        <taxon>Bacteria</taxon>
        <taxon>Pseudomonadati</taxon>
        <taxon>Planctomycetota</taxon>
        <taxon>Planctomycetia</taxon>
        <taxon>Planctomycetales</taxon>
        <taxon>Planctomycetaceae</taxon>
        <taxon>Alienimonas</taxon>
    </lineage>
</organism>
<reference evidence="7 8" key="1">
    <citation type="journal article" date="2020" name="Syst. Appl. Microbiol.">
        <title>Alienimonas chondri sp. nov., a novel planctomycete isolated from the biofilm of the red alga Chondrus crispus.</title>
        <authorList>
            <person name="Vitorino I."/>
            <person name="Albuquerque L."/>
            <person name="Wiegand S."/>
            <person name="Kallscheuer N."/>
            <person name="da Costa M.S."/>
            <person name="Lobo-da-Cunha A."/>
            <person name="Jogler C."/>
            <person name="Lage O.M."/>
        </authorList>
    </citation>
    <scope>NUCLEOTIDE SEQUENCE [LARGE SCALE GENOMIC DNA]</scope>
    <source>
        <strain evidence="7 8">LzC2</strain>
    </source>
</reference>
<proteinExistence type="predicted"/>
<feature type="domain" description="DUF1592" evidence="4">
    <location>
        <begin position="791"/>
        <end position="916"/>
    </location>
</feature>
<dbReference type="Proteomes" id="UP000609651">
    <property type="component" value="Unassembled WGS sequence"/>
</dbReference>
<accession>A0ABX1V8B2</accession>
<feature type="domain" description="Cytochrome C Planctomycete-type" evidence="5">
    <location>
        <begin position="57"/>
        <end position="104"/>
    </location>
</feature>
<dbReference type="RefSeq" id="WP_171183068.1">
    <property type="nucleotide sequence ID" value="NZ_WTPX01000006.1"/>
</dbReference>
<evidence type="ECO:0000259" key="3">
    <source>
        <dbReference type="Pfam" id="PF07627"/>
    </source>
</evidence>
<feature type="domain" description="DUF1587" evidence="2">
    <location>
        <begin position="141"/>
        <end position="208"/>
    </location>
</feature>
<feature type="domain" description="DUF1595" evidence="6">
    <location>
        <begin position="721"/>
        <end position="780"/>
    </location>
</feature>
<dbReference type="InterPro" id="IPR011429">
    <property type="entry name" value="Cyt_c_Planctomycete-type"/>
</dbReference>
<feature type="domain" description="DUF1585" evidence="1">
    <location>
        <begin position="1055"/>
        <end position="1127"/>
    </location>
</feature>
<evidence type="ECO:0000259" key="2">
    <source>
        <dbReference type="Pfam" id="PF07626"/>
    </source>
</evidence>
<evidence type="ECO:0000313" key="8">
    <source>
        <dbReference type="Proteomes" id="UP000609651"/>
    </source>
</evidence>
<sequence>MPIESAISGPRRRLAPQAVAAFYLAVCPFAPAEEPAPAEARAADYERLVKPFLKEHCWDCHGDGEGMAGFRVDRLSSQLASGESSDGWLEVMDQINLGAMPPEEMPRPDADRAFAVTRWIADGLRESERAARSTGGQHPMRRLNRREYANTVRDLLQLDPKLLAPIVEDLPADGKAEGFDRLSAGLFFDRTQIEQSLAVAERIADLAIVNAAPPPRQSLTWQPEEAIRPPDRQMRYTEFSGVDGHRVEVGPAPLSVEGDGVRFVDAVGNRNDGPFQRMCRQTPDLAEIVTQDGWYRVRLRAGADAGRRREPVRVRMEYSAKTPLAASFELAVEAPLDDPQVIEHTVFLRSAAAGERQKLNLSWTTGEEVIRPTAEHQRHARAVKQARGALRQAVAGGNEPEIARRRQGLAQAQQEAAGFRGPAYELAQSLDRVPRLFIDWLTIDGPYPSGEAVYEPEVNVARFEAEAGLRDEGFMGIRPPRPTEDNRFVVDEKVEIPSGPPTFEVREEDVLFRQGGPTYRKDDPWGRLATVGVQNRVPEDGYYRVRVRCGADPGTRGEPVQLAVAYNFKTPQEKIVTVDALPTLDDPDIVEATLFLRRGADDQKRTITLLYSDLRDYIVSTPTFNQLFQDTNGTVSKMERARAAGDDAEVQRLTAFLAEARKRARAWEGPVRHVNPEHADVQPPRLLLDWMEFEGPLQEQWPPASHRAVLFDGDERQDLAYAREIVAKLLPRAFRRPVEPREIDGVMGLIQSSYEETGDFHASLRMGLTRILVSPGFLFLNRPAPGEGNFDQFALASRLSYFLWNTMPDEELTALAAEGRLDDDAVLRGQVERMLADPRSRALTEGFGAQWLGVNEFGTVMPADQYRDYDSELEEASKQEALAFFAEVLNENLPITTFLDSDFVMINERLARHYDIEGVEGAEIRRVAIGPEAHRGGVLGMAGLMTLLADGTRTLPVRRANWALATLFNDPSPPPPPNAGEVQPNAAGENLTVRERLELHRDEATCASCHRSLDPYGLALENYDAIGKWRTQANGEDFRGRNRPELDVSGTLPGGHAFTSLEEFKAGLMAQRGRFARAFAERLLTYALARPLGYGDRETVDALVAELESDGDRIRSLIHGIVQSDAFRVE</sequence>
<dbReference type="InterPro" id="IPR013036">
    <property type="entry name" value="DUF1587"/>
</dbReference>
<evidence type="ECO:0000259" key="5">
    <source>
        <dbReference type="Pfam" id="PF07635"/>
    </source>
</evidence>
<dbReference type="InterPro" id="IPR013043">
    <property type="entry name" value="DUF1595"/>
</dbReference>